<dbReference type="EMBL" id="JAFEMO010000003">
    <property type="protein sequence ID" value="KAH7573377.1"/>
    <property type="molecule type" value="Genomic_DNA"/>
</dbReference>
<evidence type="ECO:0008006" key="4">
    <source>
        <dbReference type="Google" id="ProtNLM"/>
    </source>
</evidence>
<feature type="compositionally biased region" description="Basic residues" evidence="1">
    <location>
        <begin position="1"/>
        <end position="13"/>
    </location>
</feature>
<feature type="region of interest" description="Disordered" evidence="1">
    <location>
        <begin position="145"/>
        <end position="165"/>
    </location>
</feature>
<feature type="compositionally biased region" description="Pro residues" evidence="1">
    <location>
        <begin position="33"/>
        <end position="42"/>
    </location>
</feature>
<protein>
    <recommendedName>
        <fullName evidence="4">Retrotransposon gag domain-containing protein</fullName>
    </recommendedName>
</protein>
<comment type="caution">
    <text evidence="2">The sequence shown here is derived from an EMBL/GenBank/DDBJ whole genome shotgun (WGS) entry which is preliminary data.</text>
</comment>
<accession>A0ABQ8I9R8</accession>
<evidence type="ECO:0000256" key="1">
    <source>
        <dbReference type="SAM" id="MobiDB-lite"/>
    </source>
</evidence>
<keyword evidence="3" id="KW-1185">Reference proteome</keyword>
<reference evidence="2 3" key="1">
    <citation type="submission" date="2021-02" db="EMBL/GenBank/DDBJ databases">
        <title>Plant Genome Project.</title>
        <authorList>
            <person name="Zhang R.-G."/>
        </authorList>
    </citation>
    <scope>NUCLEOTIDE SEQUENCE [LARGE SCALE GENOMIC DNA]</scope>
    <source>
        <tissue evidence="2">Leaves</tissue>
    </source>
</reference>
<proteinExistence type="predicted"/>
<evidence type="ECO:0000313" key="2">
    <source>
        <dbReference type="EMBL" id="KAH7573377.1"/>
    </source>
</evidence>
<dbReference type="Proteomes" id="UP000827721">
    <property type="component" value="Unassembled WGS sequence"/>
</dbReference>
<evidence type="ECO:0000313" key="3">
    <source>
        <dbReference type="Proteomes" id="UP000827721"/>
    </source>
</evidence>
<name>A0ABQ8I9R8_9ROSI</name>
<sequence length="210" mass="23467">MQRRGRPPTRRVAARAPAPAEEHVNESVNVLTPPTPSSPPHPNVSIERARKLGAKPYDGTSDPEHALSWLDSNEEIFQVMGCTEEQKVTYSTFLLKDRAKDWWKALQRRHPEGGNMSVADYERRFLELIRAVLYIADNEEEKANRLSQPVPISQRPDPQLQGRPVGAEANREVVSSLEGLAVQVSPAEELVGVDHPGDSLRGPVLRPEYL</sequence>
<feature type="region of interest" description="Disordered" evidence="1">
    <location>
        <begin position="1"/>
        <end position="45"/>
    </location>
</feature>
<organism evidence="2 3">
    <name type="scientific">Xanthoceras sorbifolium</name>
    <dbReference type="NCBI Taxonomy" id="99658"/>
    <lineage>
        <taxon>Eukaryota</taxon>
        <taxon>Viridiplantae</taxon>
        <taxon>Streptophyta</taxon>
        <taxon>Embryophyta</taxon>
        <taxon>Tracheophyta</taxon>
        <taxon>Spermatophyta</taxon>
        <taxon>Magnoliopsida</taxon>
        <taxon>eudicotyledons</taxon>
        <taxon>Gunneridae</taxon>
        <taxon>Pentapetalae</taxon>
        <taxon>rosids</taxon>
        <taxon>malvids</taxon>
        <taxon>Sapindales</taxon>
        <taxon>Sapindaceae</taxon>
        <taxon>Xanthoceroideae</taxon>
        <taxon>Xanthoceras</taxon>
    </lineage>
</organism>
<gene>
    <name evidence="2" type="ORF">JRO89_XS03G0133800</name>
</gene>